<comment type="similarity">
    <text evidence="1">Belongs to the LysR transcriptional regulatory family.</text>
</comment>
<dbReference type="Gene3D" id="3.40.190.10">
    <property type="entry name" value="Periplasmic binding protein-like II"/>
    <property type="match status" value="2"/>
</dbReference>
<organism evidence="6 7">
    <name type="scientific">Hydrogenophaga defluvii</name>
    <dbReference type="NCBI Taxonomy" id="249410"/>
    <lineage>
        <taxon>Bacteria</taxon>
        <taxon>Pseudomonadati</taxon>
        <taxon>Pseudomonadota</taxon>
        <taxon>Betaproteobacteria</taxon>
        <taxon>Burkholderiales</taxon>
        <taxon>Comamonadaceae</taxon>
        <taxon>Hydrogenophaga</taxon>
    </lineage>
</organism>
<dbReference type="SUPFAM" id="SSF46785">
    <property type="entry name" value="Winged helix' DNA-binding domain"/>
    <property type="match status" value="1"/>
</dbReference>
<dbReference type="CDD" id="cd08432">
    <property type="entry name" value="PBP2_GcdR_TrpI_HvrB_AmpR_like"/>
    <property type="match status" value="1"/>
</dbReference>
<comment type="caution">
    <text evidence="6">The sequence shown here is derived from an EMBL/GenBank/DDBJ whole genome shotgun (WGS) entry which is preliminary data.</text>
</comment>
<dbReference type="EMBL" id="JBHTBZ010000043">
    <property type="protein sequence ID" value="MFC7461616.1"/>
    <property type="molecule type" value="Genomic_DNA"/>
</dbReference>
<dbReference type="InterPro" id="IPR005119">
    <property type="entry name" value="LysR_subst-bd"/>
</dbReference>
<feature type="domain" description="HTH lysR-type" evidence="5">
    <location>
        <begin position="13"/>
        <end position="70"/>
    </location>
</feature>
<evidence type="ECO:0000256" key="1">
    <source>
        <dbReference type="ARBA" id="ARBA00009437"/>
    </source>
</evidence>
<dbReference type="PANTHER" id="PTHR30537:SF26">
    <property type="entry name" value="GLYCINE CLEAVAGE SYSTEM TRANSCRIPTIONAL ACTIVATOR"/>
    <property type="match status" value="1"/>
</dbReference>
<evidence type="ECO:0000259" key="5">
    <source>
        <dbReference type="PROSITE" id="PS50931"/>
    </source>
</evidence>
<keyword evidence="4" id="KW-0804">Transcription</keyword>
<dbReference type="Pfam" id="PF03466">
    <property type="entry name" value="LysR_substrate"/>
    <property type="match status" value="1"/>
</dbReference>
<evidence type="ECO:0000313" key="7">
    <source>
        <dbReference type="Proteomes" id="UP001596457"/>
    </source>
</evidence>
<dbReference type="InterPro" id="IPR058163">
    <property type="entry name" value="LysR-type_TF_proteobact-type"/>
</dbReference>
<reference evidence="7" key="1">
    <citation type="journal article" date="2019" name="Int. J. Syst. Evol. Microbiol.">
        <title>The Global Catalogue of Microorganisms (GCM) 10K type strain sequencing project: providing services to taxonomists for standard genome sequencing and annotation.</title>
        <authorList>
            <consortium name="The Broad Institute Genomics Platform"/>
            <consortium name="The Broad Institute Genome Sequencing Center for Infectious Disease"/>
            <person name="Wu L."/>
            <person name="Ma J."/>
        </authorList>
    </citation>
    <scope>NUCLEOTIDE SEQUENCE [LARGE SCALE GENOMIC DNA]</scope>
    <source>
        <strain evidence="7">CCUG 53903</strain>
    </source>
</reference>
<proteinExistence type="inferred from homology"/>
<dbReference type="Pfam" id="PF00126">
    <property type="entry name" value="HTH_1"/>
    <property type="match status" value="1"/>
</dbReference>
<evidence type="ECO:0000256" key="3">
    <source>
        <dbReference type="ARBA" id="ARBA00023125"/>
    </source>
</evidence>
<protein>
    <submittedName>
        <fullName evidence="6">LysR substrate-binding domain-containing protein</fullName>
    </submittedName>
</protein>
<dbReference type="PANTHER" id="PTHR30537">
    <property type="entry name" value="HTH-TYPE TRANSCRIPTIONAL REGULATOR"/>
    <property type="match status" value="1"/>
</dbReference>
<dbReference type="SUPFAM" id="SSF53850">
    <property type="entry name" value="Periplasmic binding protein-like II"/>
    <property type="match status" value="1"/>
</dbReference>
<keyword evidence="7" id="KW-1185">Reference proteome</keyword>
<dbReference type="PRINTS" id="PR00039">
    <property type="entry name" value="HTHLYSR"/>
</dbReference>
<keyword evidence="3" id="KW-0238">DNA-binding</keyword>
<keyword evidence="2" id="KW-0805">Transcription regulation</keyword>
<dbReference type="Gene3D" id="1.10.10.10">
    <property type="entry name" value="Winged helix-like DNA-binding domain superfamily/Winged helix DNA-binding domain"/>
    <property type="match status" value="1"/>
</dbReference>
<dbReference type="PROSITE" id="PS50931">
    <property type="entry name" value="HTH_LYSR"/>
    <property type="match status" value="1"/>
</dbReference>
<dbReference type="InterPro" id="IPR036390">
    <property type="entry name" value="WH_DNA-bd_sf"/>
</dbReference>
<name>A0ABW2SDS5_9BURK</name>
<accession>A0ABW2SDS5</accession>
<dbReference type="RefSeq" id="WP_382201946.1">
    <property type="nucleotide sequence ID" value="NZ_JBHTBZ010000043.1"/>
</dbReference>
<gene>
    <name evidence="6" type="ORF">ACFQU0_14375</name>
</gene>
<dbReference type="Proteomes" id="UP001596457">
    <property type="component" value="Unassembled WGS sequence"/>
</dbReference>
<evidence type="ECO:0000313" key="6">
    <source>
        <dbReference type="EMBL" id="MFC7461616.1"/>
    </source>
</evidence>
<dbReference type="InterPro" id="IPR036388">
    <property type="entry name" value="WH-like_DNA-bd_sf"/>
</dbReference>
<evidence type="ECO:0000256" key="2">
    <source>
        <dbReference type="ARBA" id="ARBA00023015"/>
    </source>
</evidence>
<dbReference type="InterPro" id="IPR000847">
    <property type="entry name" value="LysR_HTH_N"/>
</dbReference>
<sequence>MELTSSHPRTRPIGVGHLRAFEAVARHLNFRAAAEELSLTQSAVSRQIQALEDEVGTSLFLRHTRAVDLTSAGAQLLRAATQSLDQIDAAVRHIRQSLGRKSVAITTWASFASMWLIPRLEAFQSEHPDIDIRIDATDNSVDLGTADVDLALRYSVPQNVPNDATRLFGEQLTPVVSPWLLKQAGIGKVEDLAHFTLIEAGDAHRSRHLEWLTWQRWLDHRQPLAKGTRKPSKFAPKRWLYFNYANQIVQAALTGQGVALARLPLVAEHLANGDLVEPLPQTRLDSPLAYWLMVAPRSAQRPEVKAFCDWIRRQAEITRHAIGDVPDPETLVDAD</sequence>
<evidence type="ECO:0000256" key="4">
    <source>
        <dbReference type="ARBA" id="ARBA00023163"/>
    </source>
</evidence>